<dbReference type="KEGG" id="vg:16606217"/>
<dbReference type="GeneID" id="16606217"/>
<dbReference type="EMBL" id="KC977571">
    <property type="protein sequence ID" value="AGO84430.2"/>
    <property type="molecule type" value="Genomic_DNA"/>
</dbReference>
<feature type="region of interest" description="Disordered" evidence="1">
    <location>
        <begin position="263"/>
        <end position="282"/>
    </location>
</feature>
<organism evidence="2 3">
    <name type="scientific">Pandoravirus salinus</name>
    <dbReference type="NCBI Taxonomy" id="1349410"/>
    <lineage>
        <taxon>Viruses</taxon>
        <taxon>Pandoravirus</taxon>
    </lineage>
</organism>
<gene>
    <name evidence="2" type="ORF">psal_cds_578</name>
</gene>
<keyword evidence="3" id="KW-1185">Reference proteome</keyword>
<protein>
    <submittedName>
        <fullName evidence="2">F-box incomplete domain containing protein</fullName>
    </submittedName>
</protein>
<dbReference type="SUPFAM" id="SSF81383">
    <property type="entry name" value="F-box domain"/>
    <property type="match status" value="1"/>
</dbReference>
<sequence length="360" mass="39456">MEHVILPAEVMCAVLMHLPDPWWFIAARVCRWWRARVEKAAEIRRLPLTHFVRQARYGYTLGAAVRGGHVGVVAWLARESGAPLGDAAAAAAWMATSRARSWQEAVVDVARDGADVAVITWIARNAIGHTVPMIASVVYGRDDCIDTMCHDRKDDVSIPPRRRSKFSVGPPVMQSPHVTACVVAAGRFGRNPYLDERCAVGTSTLFVAAVVGVPIGDLEHNITQGYNGGDTVSAARWLEAHRPPFGSPAAESRDPTARNFDGAWDQTPGRGAPTLESVTTPPWPRMRRLVPDDFLPGGALCAFCDLDLDRDASGEKYLVMLLRPLLVDPSDWQALRSCLPRSAKPLFKYKAGRVRGSCMR</sequence>
<proteinExistence type="predicted"/>
<dbReference type="InterPro" id="IPR036047">
    <property type="entry name" value="F-box-like_dom_sf"/>
</dbReference>
<dbReference type="RefSeq" id="YP_008437501.2">
    <property type="nucleotide sequence ID" value="NC_022098.1"/>
</dbReference>
<reference evidence="2 3" key="1">
    <citation type="journal article" date="2013" name="Science">
        <title>Pandoraviruses: amoeba viruses with genomes up to 2.5 Mb reaching that of parasitic eukaryotes.</title>
        <authorList>
            <person name="Philippe N."/>
            <person name="Legendre M."/>
            <person name="Doutre G."/>
            <person name="Coute Y."/>
            <person name="Poirot O."/>
            <person name="Lescot M."/>
            <person name="Arslan D."/>
            <person name="Seltzer V."/>
            <person name="Bertaux L."/>
            <person name="Bruley C."/>
            <person name="Garin J."/>
            <person name="Claverie J.M."/>
            <person name="Abergel C."/>
        </authorList>
    </citation>
    <scope>NUCLEOTIDE SEQUENCE [LARGE SCALE GENOMIC DNA]</scope>
</reference>
<evidence type="ECO:0000313" key="3">
    <source>
        <dbReference type="Proteomes" id="UP000204584"/>
    </source>
</evidence>
<dbReference type="Proteomes" id="UP000204584">
    <property type="component" value="Segment"/>
</dbReference>
<accession>S4W2K9</accession>
<evidence type="ECO:0000256" key="1">
    <source>
        <dbReference type="SAM" id="MobiDB-lite"/>
    </source>
</evidence>
<evidence type="ECO:0000313" key="2">
    <source>
        <dbReference type="EMBL" id="AGO84430.2"/>
    </source>
</evidence>
<name>S4W2K9_9VIRU</name>